<protein>
    <submittedName>
        <fullName evidence="1">Uncharacterized protein</fullName>
    </submittedName>
</protein>
<keyword evidence="2" id="KW-1185">Reference proteome</keyword>
<dbReference type="EMBL" id="JAKELL010000048">
    <property type="protein sequence ID" value="KAH8987272.1"/>
    <property type="molecule type" value="Genomic_DNA"/>
</dbReference>
<reference evidence="1" key="1">
    <citation type="submission" date="2022-01" db="EMBL/GenBank/DDBJ databases">
        <title>Comparative genomics reveals a dynamic genome evolution in the ectomycorrhizal milk-cap (Lactarius) mushrooms.</title>
        <authorList>
            <consortium name="DOE Joint Genome Institute"/>
            <person name="Lebreton A."/>
            <person name="Tang N."/>
            <person name="Kuo A."/>
            <person name="LaButti K."/>
            <person name="Drula E."/>
            <person name="Barry K."/>
            <person name="Clum A."/>
            <person name="Lipzen A."/>
            <person name="Mousain D."/>
            <person name="Ng V."/>
            <person name="Wang R."/>
            <person name="Wang X."/>
            <person name="Dai Y."/>
            <person name="Henrissat B."/>
            <person name="Grigoriev I.V."/>
            <person name="Guerin-Laguette A."/>
            <person name="Yu F."/>
            <person name="Martin F.M."/>
        </authorList>
    </citation>
    <scope>NUCLEOTIDE SEQUENCE</scope>
    <source>
        <strain evidence="1">QP</strain>
    </source>
</reference>
<organism evidence="1 2">
    <name type="scientific">Lactarius akahatsu</name>
    <dbReference type="NCBI Taxonomy" id="416441"/>
    <lineage>
        <taxon>Eukaryota</taxon>
        <taxon>Fungi</taxon>
        <taxon>Dikarya</taxon>
        <taxon>Basidiomycota</taxon>
        <taxon>Agaricomycotina</taxon>
        <taxon>Agaricomycetes</taxon>
        <taxon>Russulales</taxon>
        <taxon>Russulaceae</taxon>
        <taxon>Lactarius</taxon>
    </lineage>
</organism>
<evidence type="ECO:0000313" key="1">
    <source>
        <dbReference type="EMBL" id="KAH8987272.1"/>
    </source>
</evidence>
<evidence type="ECO:0000313" key="2">
    <source>
        <dbReference type="Proteomes" id="UP001201163"/>
    </source>
</evidence>
<dbReference type="Proteomes" id="UP001201163">
    <property type="component" value="Unassembled WGS sequence"/>
</dbReference>
<gene>
    <name evidence="1" type="ORF">EDB92DRAFT_2116098</name>
</gene>
<sequence length="414" mass="46052">MDPPYLLQPVSAHIDRADGPSRLQQYSWPPVLGSGPYTGTQPSNTLSHHAEPYFRASDISSQSYYTAPSGYFQASDFSSQSYYSVPYLRPSDVSSQSYYSADSSLSYPTTNSASAWSSDISFPYSITSINSRKSRKNVLYPRRAHPLPVTASSEHFTISRDTLIWHIQFLCITLLPQTETRLVTAGRVLIQSSGLHGHISQPVPSSIDEETRYCSELFIALAHEVLLKDATGAGELEGPCKLLHATFKYIISPLGSLSFPKIPKSDETSLQFASGAELQWFSEVLFALLSVFKAFKRTLNAIKLKPEISNNEAVQHHRTTLLDLSESTGLTMNQYRKKLDQDLAQIREQLNRLELSEGAHLSAMSLISLYESPQPISTIEEGPEAEVGSVACLAEFGVILYHRPWEEESCEVAW</sequence>
<comment type="caution">
    <text evidence="1">The sequence shown here is derived from an EMBL/GenBank/DDBJ whole genome shotgun (WGS) entry which is preliminary data.</text>
</comment>
<accession>A0AAD4Q8S4</accession>
<proteinExistence type="predicted"/>
<name>A0AAD4Q8S4_9AGAM</name>
<dbReference type="AlphaFoldDB" id="A0AAD4Q8S4"/>